<dbReference type="GO" id="GO:0008483">
    <property type="term" value="F:transaminase activity"/>
    <property type="evidence" value="ECO:0007669"/>
    <property type="project" value="UniProtKB-KW"/>
</dbReference>
<dbReference type="Gene3D" id="3.40.640.10">
    <property type="entry name" value="Type I PLP-dependent aspartate aminotransferase-like (Major domain)"/>
    <property type="match status" value="1"/>
</dbReference>
<protein>
    <submittedName>
        <fullName evidence="7">Putative N-acetyl-LL-diaminopimelate aminotransferase</fullName>
        <ecNumber evidence="7">2.6.1.-</ecNumber>
    </submittedName>
</protein>
<comment type="caution">
    <text evidence="7">The sequence shown here is derived from an EMBL/GenBank/DDBJ whole genome shotgun (WGS) entry which is preliminary data.</text>
</comment>
<evidence type="ECO:0000256" key="5">
    <source>
        <dbReference type="ARBA" id="ARBA00022898"/>
    </source>
</evidence>
<reference evidence="7" key="1">
    <citation type="submission" date="2019-08" db="EMBL/GenBank/DDBJ databases">
        <authorList>
            <person name="Kucharzyk K."/>
            <person name="Murdoch R.W."/>
            <person name="Higgins S."/>
            <person name="Loffler F."/>
        </authorList>
    </citation>
    <scope>NUCLEOTIDE SEQUENCE</scope>
</reference>
<dbReference type="SUPFAM" id="SSF53383">
    <property type="entry name" value="PLP-dependent transferases"/>
    <property type="match status" value="1"/>
</dbReference>
<dbReference type="InterPro" id="IPR015422">
    <property type="entry name" value="PyrdxlP-dep_Trfase_small"/>
</dbReference>
<dbReference type="EMBL" id="VSSQ01033914">
    <property type="protein sequence ID" value="MPM85679.1"/>
    <property type="molecule type" value="Genomic_DNA"/>
</dbReference>
<evidence type="ECO:0000256" key="4">
    <source>
        <dbReference type="ARBA" id="ARBA00022679"/>
    </source>
</evidence>
<evidence type="ECO:0000256" key="3">
    <source>
        <dbReference type="ARBA" id="ARBA00022576"/>
    </source>
</evidence>
<dbReference type="AlphaFoldDB" id="A0A645D920"/>
<dbReference type="Gene3D" id="3.90.1150.10">
    <property type="entry name" value="Aspartate Aminotransferase, domain 1"/>
    <property type="match status" value="1"/>
</dbReference>
<comment type="similarity">
    <text evidence="2">Belongs to the class-I pyridoxal-phosphate-dependent aminotransferase family.</text>
</comment>
<dbReference type="InterPro" id="IPR050596">
    <property type="entry name" value="AspAT/PAT-like"/>
</dbReference>
<dbReference type="PROSITE" id="PS00105">
    <property type="entry name" value="AA_TRANSFER_CLASS_1"/>
    <property type="match status" value="1"/>
</dbReference>
<dbReference type="EC" id="2.6.1.-" evidence="7"/>
<evidence type="ECO:0000313" key="7">
    <source>
        <dbReference type="EMBL" id="MPM85679.1"/>
    </source>
</evidence>
<feature type="domain" description="Aminotransferase class I/classII large" evidence="6">
    <location>
        <begin position="2"/>
        <end position="197"/>
    </location>
</feature>
<dbReference type="GO" id="GO:0006520">
    <property type="term" value="P:amino acid metabolic process"/>
    <property type="evidence" value="ECO:0007669"/>
    <property type="project" value="InterPro"/>
</dbReference>
<evidence type="ECO:0000259" key="6">
    <source>
        <dbReference type="Pfam" id="PF00155"/>
    </source>
</evidence>
<sequence length="204" mass="23081">MKEIADICKNHNLIVVSDEVYRSIIFDNHKHTSIASIEGMKERTIVVNSFSKEYAMTGWRLGYSAAPAKLVEAMCKLQENIVGCAVECNQYAGVKALQSAKKYSKTMTEEYEKRRNYIIKRMGNMDKISCIKPKGTFYAFINIKNTRLSSEEFAIKLLNEKQVVVVPGNAFGSGGEGYIRLSFATSMENIKKGFDRIEEFLESL</sequence>
<dbReference type="GO" id="GO:0030170">
    <property type="term" value="F:pyridoxal phosphate binding"/>
    <property type="evidence" value="ECO:0007669"/>
    <property type="project" value="InterPro"/>
</dbReference>
<dbReference type="PANTHER" id="PTHR46383">
    <property type="entry name" value="ASPARTATE AMINOTRANSFERASE"/>
    <property type="match status" value="1"/>
</dbReference>
<dbReference type="Pfam" id="PF00155">
    <property type="entry name" value="Aminotran_1_2"/>
    <property type="match status" value="1"/>
</dbReference>
<accession>A0A645D920</accession>
<dbReference type="InterPro" id="IPR004838">
    <property type="entry name" value="NHTrfase_class1_PyrdxlP-BS"/>
</dbReference>
<proteinExistence type="inferred from homology"/>
<dbReference type="InterPro" id="IPR004839">
    <property type="entry name" value="Aminotransferase_I/II_large"/>
</dbReference>
<dbReference type="PANTHER" id="PTHR46383:SF3">
    <property type="entry name" value="ASPARTATE AMINOTRANSFERASE-RELATED"/>
    <property type="match status" value="1"/>
</dbReference>
<evidence type="ECO:0000256" key="2">
    <source>
        <dbReference type="ARBA" id="ARBA00007441"/>
    </source>
</evidence>
<comment type="cofactor">
    <cofactor evidence="1">
        <name>pyridoxal 5'-phosphate</name>
        <dbReference type="ChEBI" id="CHEBI:597326"/>
    </cofactor>
</comment>
<dbReference type="InterPro" id="IPR015421">
    <property type="entry name" value="PyrdxlP-dep_Trfase_major"/>
</dbReference>
<dbReference type="CDD" id="cd00609">
    <property type="entry name" value="AAT_like"/>
    <property type="match status" value="1"/>
</dbReference>
<keyword evidence="5" id="KW-0663">Pyridoxal phosphate</keyword>
<gene>
    <name evidence="7" type="primary">patA_60</name>
    <name evidence="7" type="ORF">SDC9_132760</name>
</gene>
<evidence type="ECO:0000256" key="1">
    <source>
        <dbReference type="ARBA" id="ARBA00001933"/>
    </source>
</evidence>
<name>A0A645D920_9ZZZZ</name>
<keyword evidence="3 7" id="KW-0032">Aminotransferase</keyword>
<organism evidence="7">
    <name type="scientific">bioreactor metagenome</name>
    <dbReference type="NCBI Taxonomy" id="1076179"/>
    <lineage>
        <taxon>unclassified sequences</taxon>
        <taxon>metagenomes</taxon>
        <taxon>ecological metagenomes</taxon>
    </lineage>
</organism>
<dbReference type="InterPro" id="IPR015424">
    <property type="entry name" value="PyrdxlP-dep_Trfase"/>
</dbReference>
<keyword evidence="4 7" id="KW-0808">Transferase</keyword>